<evidence type="ECO:0000313" key="1">
    <source>
        <dbReference type="EMBL" id="KAF5940242.1"/>
    </source>
</evidence>
<keyword evidence="2" id="KW-1185">Reference proteome</keyword>
<dbReference type="Proteomes" id="UP000593564">
    <property type="component" value="Unassembled WGS sequence"/>
</dbReference>
<protein>
    <submittedName>
        <fullName evidence="1">Uncharacterized protein</fullName>
    </submittedName>
</protein>
<comment type="caution">
    <text evidence="1">The sequence shown here is derived from an EMBL/GenBank/DDBJ whole genome shotgun (WGS) entry which is preliminary data.</text>
</comment>
<dbReference type="EMBL" id="JACBKZ010000010">
    <property type="protein sequence ID" value="KAF5940242.1"/>
    <property type="molecule type" value="Genomic_DNA"/>
</dbReference>
<dbReference type="AlphaFoldDB" id="A0A7J7GHJ7"/>
<evidence type="ECO:0000313" key="2">
    <source>
        <dbReference type="Proteomes" id="UP000593564"/>
    </source>
</evidence>
<gene>
    <name evidence="1" type="ORF">HYC85_021409</name>
</gene>
<organism evidence="1 2">
    <name type="scientific">Camellia sinensis</name>
    <name type="common">Tea plant</name>
    <name type="synonym">Thea sinensis</name>
    <dbReference type="NCBI Taxonomy" id="4442"/>
    <lineage>
        <taxon>Eukaryota</taxon>
        <taxon>Viridiplantae</taxon>
        <taxon>Streptophyta</taxon>
        <taxon>Embryophyta</taxon>
        <taxon>Tracheophyta</taxon>
        <taxon>Spermatophyta</taxon>
        <taxon>Magnoliopsida</taxon>
        <taxon>eudicotyledons</taxon>
        <taxon>Gunneridae</taxon>
        <taxon>Pentapetalae</taxon>
        <taxon>asterids</taxon>
        <taxon>Ericales</taxon>
        <taxon>Theaceae</taxon>
        <taxon>Camellia</taxon>
    </lineage>
</organism>
<proteinExistence type="predicted"/>
<name>A0A7J7GHJ7_CAMSI</name>
<sequence>MAANVIVRGRRIIVYASATVRSLHPLGSVLQNVMINHSKHIVIYHSKRRCDGTGPKGGVGGEGVEEEVVEEGRGAELIALDLEDSG</sequence>
<reference evidence="1 2" key="2">
    <citation type="submission" date="2020-07" db="EMBL/GenBank/DDBJ databases">
        <title>Genome assembly of wild tea tree DASZ reveals pedigree and selection history of tea varieties.</title>
        <authorList>
            <person name="Zhang W."/>
        </authorList>
    </citation>
    <scope>NUCLEOTIDE SEQUENCE [LARGE SCALE GENOMIC DNA]</scope>
    <source>
        <strain evidence="2">cv. G240</strain>
        <tissue evidence="1">Leaf</tissue>
    </source>
</reference>
<reference evidence="2" key="1">
    <citation type="journal article" date="2020" name="Nat. Commun.">
        <title>Genome assembly of wild tea tree DASZ reveals pedigree and selection history of tea varieties.</title>
        <authorList>
            <person name="Zhang W."/>
            <person name="Zhang Y."/>
            <person name="Qiu H."/>
            <person name="Guo Y."/>
            <person name="Wan H."/>
            <person name="Zhang X."/>
            <person name="Scossa F."/>
            <person name="Alseekh S."/>
            <person name="Zhang Q."/>
            <person name="Wang P."/>
            <person name="Xu L."/>
            <person name="Schmidt M.H."/>
            <person name="Jia X."/>
            <person name="Li D."/>
            <person name="Zhu A."/>
            <person name="Guo F."/>
            <person name="Chen W."/>
            <person name="Ni D."/>
            <person name="Usadel B."/>
            <person name="Fernie A.R."/>
            <person name="Wen W."/>
        </authorList>
    </citation>
    <scope>NUCLEOTIDE SEQUENCE [LARGE SCALE GENOMIC DNA]</scope>
    <source>
        <strain evidence="2">cv. G240</strain>
    </source>
</reference>
<accession>A0A7J7GHJ7</accession>